<reference evidence="3" key="1">
    <citation type="journal article" date="2017" name="Nature">
        <title>The sunflower genome provides insights into oil metabolism, flowering and Asterid evolution.</title>
        <authorList>
            <person name="Badouin H."/>
            <person name="Gouzy J."/>
            <person name="Grassa C.J."/>
            <person name="Murat F."/>
            <person name="Staton S.E."/>
            <person name="Cottret L."/>
            <person name="Lelandais-Briere C."/>
            <person name="Owens G.L."/>
            <person name="Carrere S."/>
            <person name="Mayjonade B."/>
            <person name="Legrand L."/>
            <person name="Gill N."/>
            <person name="Kane N.C."/>
            <person name="Bowers J.E."/>
            <person name="Hubner S."/>
            <person name="Bellec A."/>
            <person name="Berard A."/>
            <person name="Berges H."/>
            <person name="Blanchet N."/>
            <person name="Boniface M.C."/>
            <person name="Brunel D."/>
            <person name="Catrice O."/>
            <person name="Chaidir N."/>
            <person name="Claudel C."/>
            <person name="Donnadieu C."/>
            <person name="Faraut T."/>
            <person name="Fievet G."/>
            <person name="Helmstetter N."/>
            <person name="King M."/>
            <person name="Knapp S.J."/>
            <person name="Lai Z."/>
            <person name="Le Paslier M.C."/>
            <person name="Lippi Y."/>
            <person name="Lorenzon L."/>
            <person name="Mandel J.R."/>
            <person name="Marage G."/>
            <person name="Marchand G."/>
            <person name="Marquand E."/>
            <person name="Bret-Mestries E."/>
            <person name="Morien E."/>
            <person name="Nambeesan S."/>
            <person name="Nguyen T."/>
            <person name="Pegot-Espagnet P."/>
            <person name="Pouilly N."/>
            <person name="Raftis F."/>
            <person name="Sallet E."/>
            <person name="Schiex T."/>
            <person name="Thomas J."/>
            <person name="Vandecasteele C."/>
            <person name="Vares D."/>
            <person name="Vear F."/>
            <person name="Vautrin S."/>
            <person name="Crespi M."/>
            <person name="Mangin B."/>
            <person name="Burke J.M."/>
            <person name="Salse J."/>
            <person name="Munos S."/>
            <person name="Vincourt P."/>
            <person name="Rieseberg L.H."/>
            <person name="Langlade N.B."/>
        </authorList>
    </citation>
    <scope>NUCLEOTIDE SEQUENCE [LARGE SCALE GENOMIC DNA]</scope>
    <source>
        <strain evidence="3">cv. SF193</strain>
    </source>
</reference>
<dbReference type="InParanoid" id="A0A251S5S2"/>
<sequence>MTCTLWLAICMVVTTEDVGYKNLDTGTVVNNLPKMLYSIISYKELIAKIAPEVWAHLSFLSKMTLLYQITPNVCNFFPFSSKPLT</sequence>
<evidence type="ECO:0000256" key="1">
    <source>
        <dbReference type="SAM" id="SignalP"/>
    </source>
</evidence>
<accession>A0A251S5S2</accession>
<proteinExistence type="predicted"/>
<name>A0A251S5S2_HELAN</name>
<dbReference type="EMBL" id="CM007904">
    <property type="protein sequence ID" value="OTF93605.1"/>
    <property type="molecule type" value="Genomic_DNA"/>
</dbReference>
<feature type="chain" id="PRO_5012716109" evidence="1">
    <location>
        <begin position="16"/>
        <end position="85"/>
    </location>
</feature>
<gene>
    <name evidence="2" type="ORF">HannXRQ_Chr15g0463161</name>
</gene>
<evidence type="ECO:0000313" key="2">
    <source>
        <dbReference type="EMBL" id="OTF93605.1"/>
    </source>
</evidence>
<dbReference type="AlphaFoldDB" id="A0A251S5S2"/>
<organism evidence="2 3">
    <name type="scientific">Helianthus annuus</name>
    <name type="common">Common sunflower</name>
    <dbReference type="NCBI Taxonomy" id="4232"/>
    <lineage>
        <taxon>Eukaryota</taxon>
        <taxon>Viridiplantae</taxon>
        <taxon>Streptophyta</taxon>
        <taxon>Embryophyta</taxon>
        <taxon>Tracheophyta</taxon>
        <taxon>Spermatophyta</taxon>
        <taxon>Magnoliopsida</taxon>
        <taxon>eudicotyledons</taxon>
        <taxon>Gunneridae</taxon>
        <taxon>Pentapetalae</taxon>
        <taxon>asterids</taxon>
        <taxon>campanulids</taxon>
        <taxon>Asterales</taxon>
        <taxon>Asteraceae</taxon>
        <taxon>Asteroideae</taxon>
        <taxon>Heliantheae alliance</taxon>
        <taxon>Heliantheae</taxon>
        <taxon>Helianthus</taxon>
    </lineage>
</organism>
<dbReference type="Proteomes" id="UP000215914">
    <property type="component" value="Chromosome 15"/>
</dbReference>
<protein>
    <submittedName>
        <fullName evidence="2">Uncharacterized protein</fullName>
    </submittedName>
</protein>
<evidence type="ECO:0000313" key="3">
    <source>
        <dbReference type="Proteomes" id="UP000215914"/>
    </source>
</evidence>
<feature type="signal peptide" evidence="1">
    <location>
        <begin position="1"/>
        <end position="15"/>
    </location>
</feature>
<keyword evidence="3" id="KW-1185">Reference proteome</keyword>
<keyword evidence="1" id="KW-0732">Signal</keyword>